<protein>
    <submittedName>
        <fullName evidence="1">Uncharacterized protein</fullName>
    </submittedName>
</protein>
<dbReference type="GeneID" id="63808418"/>
<reference evidence="1 2" key="1">
    <citation type="submission" date="2016-07" db="EMBL/GenBank/DDBJ databases">
        <title>Pervasive Adenine N6-methylation of Active Genes in Fungi.</title>
        <authorList>
            <consortium name="DOE Joint Genome Institute"/>
            <person name="Mondo S.J."/>
            <person name="Dannebaum R.O."/>
            <person name="Kuo R.C."/>
            <person name="Labutti K."/>
            <person name="Haridas S."/>
            <person name="Kuo A."/>
            <person name="Salamov A."/>
            <person name="Ahrendt S.R."/>
            <person name="Lipzen A."/>
            <person name="Sullivan W."/>
            <person name="Andreopoulos W.B."/>
            <person name="Clum A."/>
            <person name="Lindquist E."/>
            <person name="Daum C."/>
            <person name="Ramamoorthy G.K."/>
            <person name="Gryganskyi A."/>
            <person name="Culley D."/>
            <person name="Magnuson J.K."/>
            <person name="James T.Y."/>
            <person name="O'Malley M.A."/>
            <person name="Stajich J.E."/>
            <person name="Spatafora J.W."/>
            <person name="Visel A."/>
            <person name="Grigoriev I.V."/>
        </authorList>
    </citation>
    <scope>NUCLEOTIDE SEQUENCE [LARGE SCALE GENOMIC DNA]</scope>
    <source>
        <strain evidence="1 2">ATCC 12442</strain>
    </source>
</reference>
<dbReference type="EMBL" id="MCFD01000013">
    <property type="protein sequence ID" value="ORX67109.1"/>
    <property type="molecule type" value="Genomic_DNA"/>
</dbReference>
<organism evidence="1 2">
    <name type="scientific">Linderina pennispora</name>
    <dbReference type="NCBI Taxonomy" id="61395"/>
    <lineage>
        <taxon>Eukaryota</taxon>
        <taxon>Fungi</taxon>
        <taxon>Fungi incertae sedis</taxon>
        <taxon>Zoopagomycota</taxon>
        <taxon>Kickxellomycotina</taxon>
        <taxon>Kickxellomycetes</taxon>
        <taxon>Kickxellales</taxon>
        <taxon>Kickxellaceae</taxon>
        <taxon>Linderina</taxon>
    </lineage>
</organism>
<accession>A0A1Y1W0Q1</accession>
<gene>
    <name evidence="1" type="ORF">DL89DRAFT_52250</name>
</gene>
<keyword evidence="2" id="KW-1185">Reference proteome</keyword>
<comment type="caution">
    <text evidence="1">The sequence shown here is derived from an EMBL/GenBank/DDBJ whole genome shotgun (WGS) entry which is preliminary data.</text>
</comment>
<name>A0A1Y1W0Q1_9FUNG</name>
<proteinExistence type="predicted"/>
<sequence length="116" mass="13241">MPGITGTPPIFLPPEMPCAWTPPSLKVSTMPFVCRLPPLPAGCWLLLSGPSARHRCQAVQTGKMKGHDAHWMSRWSTRTYGAQEQRPTRVRRWWRCWECQRAPRYLQTGAAGREVK</sequence>
<evidence type="ECO:0000313" key="2">
    <source>
        <dbReference type="Proteomes" id="UP000193922"/>
    </source>
</evidence>
<evidence type="ECO:0000313" key="1">
    <source>
        <dbReference type="EMBL" id="ORX67109.1"/>
    </source>
</evidence>
<dbReference type="RefSeq" id="XP_040741031.1">
    <property type="nucleotide sequence ID" value="XM_040891770.1"/>
</dbReference>
<dbReference type="AlphaFoldDB" id="A0A1Y1W0Q1"/>
<dbReference type="Proteomes" id="UP000193922">
    <property type="component" value="Unassembled WGS sequence"/>
</dbReference>